<proteinExistence type="predicted"/>
<feature type="transmembrane region" description="Helical" evidence="6">
    <location>
        <begin position="209"/>
        <end position="231"/>
    </location>
</feature>
<organism evidence="7 8">
    <name type="scientific">Phyllobacterium leguminum</name>
    <dbReference type="NCBI Taxonomy" id="314237"/>
    <lineage>
        <taxon>Bacteria</taxon>
        <taxon>Pseudomonadati</taxon>
        <taxon>Pseudomonadota</taxon>
        <taxon>Alphaproteobacteria</taxon>
        <taxon>Hyphomicrobiales</taxon>
        <taxon>Phyllobacteriaceae</taxon>
        <taxon>Phyllobacterium</taxon>
    </lineage>
</organism>
<keyword evidence="3 6" id="KW-0812">Transmembrane</keyword>
<evidence type="ECO:0000256" key="1">
    <source>
        <dbReference type="ARBA" id="ARBA00004651"/>
    </source>
</evidence>
<keyword evidence="5 6" id="KW-0472">Membrane</keyword>
<reference evidence="7 8" key="1">
    <citation type="submission" date="2018-06" db="EMBL/GenBank/DDBJ databases">
        <title>Genomic Encyclopedia of Type Strains, Phase III (KMG-III): the genomes of soil and plant-associated and newly described type strains.</title>
        <authorList>
            <person name="Whitman W."/>
        </authorList>
    </citation>
    <scope>NUCLEOTIDE SEQUENCE [LARGE SCALE GENOMIC DNA]</scope>
    <source>
        <strain evidence="7 8">ORS 1419</strain>
    </source>
</reference>
<dbReference type="InterPro" id="IPR022791">
    <property type="entry name" value="L-PG_synthase/AglD"/>
</dbReference>
<feature type="transmembrane region" description="Helical" evidence="6">
    <location>
        <begin position="51"/>
        <end position="71"/>
    </location>
</feature>
<feature type="transmembrane region" description="Helical" evidence="6">
    <location>
        <begin position="238"/>
        <end position="262"/>
    </location>
</feature>
<dbReference type="Pfam" id="PF03706">
    <property type="entry name" value="LPG_synthase_TM"/>
    <property type="match status" value="1"/>
</dbReference>
<comment type="subcellular location">
    <subcellularLocation>
        <location evidence="1">Cell membrane</location>
        <topology evidence="1">Multi-pass membrane protein</topology>
    </subcellularLocation>
</comment>
<dbReference type="Proteomes" id="UP000247454">
    <property type="component" value="Unassembled WGS sequence"/>
</dbReference>
<protein>
    <submittedName>
        <fullName evidence="7">Uncharacterized protein</fullName>
    </submittedName>
</protein>
<keyword evidence="4 6" id="KW-1133">Transmembrane helix</keyword>
<evidence type="ECO:0000313" key="8">
    <source>
        <dbReference type="Proteomes" id="UP000247454"/>
    </source>
</evidence>
<evidence type="ECO:0000313" key="7">
    <source>
        <dbReference type="EMBL" id="PYE90083.1"/>
    </source>
</evidence>
<dbReference type="AlphaFoldDB" id="A0A318TEY5"/>
<name>A0A318TEY5_9HYPH</name>
<keyword evidence="8" id="KW-1185">Reference proteome</keyword>
<feature type="transmembrane region" description="Helical" evidence="6">
    <location>
        <begin position="127"/>
        <end position="152"/>
    </location>
</feature>
<gene>
    <name evidence="7" type="ORF">C7477_102171</name>
</gene>
<feature type="transmembrane region" description="Helical" evidence="6">
    <location>
        <begin position="164"/>
        <end position="189"/>
    </location>
</feature>
<feature type="transmembrane region" description="Helical" evidence="6">
    <location>
        <begin position="83"/>
        <end position="107"/>
    </location>
</feature>
<evidence type="ECO:0000256" key="6">
    <source>
        <dbReference type="SAM" id="Phobius"/>
    </source>
</evidence>
<keyword evidence="2" id="KW-1003">Cell membrane</keyword>
<sequence>MNLNGRGMKLKDYIWPIVGIGAVTVSVWLLYRELRSISLDDVVHSLEAISLRHWLLAGGSAILSYIALAGYDRIALAHLRKRISWLFISLTSFTTYALSHNIGFAMLSGAVVRYRAYSSRGLTGSEVALLIALCSFTFILGSVILTGAVLIIEPHILQRFNDEISIGFATGLGALMILLVLLYVFGSWLQLRPLEIGKFRLEYPRLKIVWQQLLIAPVELIGAAGIIYFALPEAGNPGYLIVLGIFLVSFSAALLSHAPGGLGVLEIVFLTGLPEMNRADVLAALIVFRLFYLLIPFALSLIVVLIFEKSQFSLRWREKDKTTIGE</sequence>
<evidence type="ECO:0000256" key="2">
    <source>
        <dbReference type="ARBA" id="ARBA00022475"/>
    </source>
</evidence>
<evidence type="ECO:0000256" key="3">
    <source>
        <dbReference type="ARBA" id="ARBA00022692"/>
    </source>
</evidence>
<evidence type="ECO:0000256" key="5">
    <source>
        <dbReference type="ARBA" id="ARBA00023136"/>
    </source>
</evidence>
<feature type="transmembrane region" description="Helical" evidence="6">
    <location>
        <begin position="12"/>
        <end position="31"/>
    </location>
</feature>
<accession>A0A318TEY5</accession>
<dbReference type="GO" id="GO:0005886">
    <property type="term" value="C:plasma membrane"/>
    <property type="evidence" value="ECO:0007669"/>
    <property type="project" value="UniProtKB-SubCell"/>
</dbReference>
<comment type="caution">
    <text evidence="7">The sequence shown here is derived from an EMBL/GenBank/DDBJ whole genome shotgun (WGS) entry which is preliminary data.</text>
</comment>
<feature type="transmembrane region" description="Helical" evidence="6">
    <location>
        <begin position="282"/>
        <end position="307"/>
    </location>
</feature>
<dbReference type="EMBL" id="QJTF01000002">
    <property type="protein sequence ID" value="PYE90083.1"/>
    <property type="molecule type" value="Genomic_DNA"/>
</dbReference>
<evidence type="ECO:0000256" key="4">
    <source>
        <dbReference type="ARBA" id="ARBA00022989"/>
    </source>
</evidence>